<comment type="caution">
    <text evidence="3">The sequence shown here is derived from an EMBL/GenBank/DDBJ whole genome shotgun (WGS) entry which is preliminary data.</text>
</comment>
<accession>A0A426V1N0</accession>
<evidence type="ECO:0000259" key="2">
    <source>
        <dbReference type="Pfam" id="PF13569"/>
    </source>
</evidence>
<dbReference type="OrthoDB" id="9763697at2"/>
<feature type="region of interest" description="Disordered" evidence="1">
    <location>
        <begin position="1"/>
        <end position="32"/>
    </location>
</feature>
<feature type="compositionally biased region" description="Low complexity" evidence="1">
    <location>
        <begin position="1"/>
        <end position="14"/>
    </location>
</feature>
<evidence type="ECO:0000256" key="1">
    <source>
        <dbReference type="SAM" id="MobiDB-lite"/>
    </source>
</evidence>
<feature type="domain" description="DUF4132" evidence="2">
    <location>
        <begin position="812"/>
        <end position="982"/>
    </location>
</feature>
<dbReference type="Proteomes" id="UP000277256">
    <property type="component" value="Unassembled WGS sequence"/>
</dbReference>
<dbReference type="InterPro" id="IPR025406">
    <property type="entry name" value="DUF4132"/>
</dbReference>
<dbReference type="EMBL" id="RSEB01000002">
    <property type="protein sequence ID" value="RRS00743.1"/>
    <property type="molecule type" value="Genomic_DNA"/>
</dbReference>
<dbReference type="RefSeq" id="WP_158630345.1">
    <property type="nucleotide sequence ID" value="NZ_RSEB01000002.1"/>
</dbReference>
<dbReference type="Pfam" id="PF13569">
    <property type="entry name" value="DUF4132"/>
    <property type="match status" value="1"/>
</dbReference>
<proteinExistence type="predicted"/>
<protein>
    <submittedName>
        <fullName evidence="3">DUF4132 domain-containing protein</fullName>
    </submittedName>
</protein>
<evidence type="ECO:0000313" key="4">
    <source>
        <dbReference type="Proteomes" id="UP000277256"/>
    </source>
</evidence>
<organism evidence="3 4">
    <name type="scientific">Glycomyces terrestris</name>
    <dbReference type="NCBI Taxonomy" id="2493553"/>
    <lineage>
        <taxon>Bacteria</taxon>
        <taxon>Bacillati</taxon>
        <taxon>Actinomycetota</taxon>
        <taxon>Actinomycetes</taxon>
        <taxon>Glycomycetales</taxon>
        <taxon>Glycomycetaceae</taxon>
        <taxon>Glycomyces</taxon>
    </lineage>
</organism>
<evidence type="ECO:0000313" key="3">
    <source>
        <dbReference type="EMBL" id="RRS00743.1"/>
    </source>
</evidence>
<sequence length="1075" mass="114112">MARAGGPARNGRPGIDSADRTTPPDLAEASRNAAAVAASRRADLVAALELPECAPDLGRAGLAHLNGEPSPLGAAVVLTLMRYAKPYSGCLFNSGGEHAAANRELFAAVVADHGLPFAVAAAIEELEIDTHWGSSNGWGPDGIPTVGPGGFSTLKWLVVWSDPAGVLPLARGLVAAADDDEYRRIVAAAAAHRDTPLKRIAAAMLLPDERDWVAAACEDRTAYAPNGLMGNADVQRSVWSAMSGADHLRASGLTALAQHHVRPALVAELTANLGAAALPVFAKTLGRASLELGQRTLLYRAISLLPSDEAAEFLVEQAAQPGALAAVKPAAARFPHRFARAVAAKAAGLPAADRFRLAGALRQDEVPLDDVLKGLDADARPAVEALLAEAAPAVAAPEQLPAALAAPPWAERRRRRPLDPVPGLHAPAGVEIVWPAGAQEAALAVEPAFAEWDEDTFWFTDAETGIGFADRLLGRLARGGAAEAAFVLEKLRNAPKHASALVPIRSAAAAALAADWFARLKSARVHAADWLDHHGAHAVPYLVPCALGEDKRLRDGGEAALRHLARRLGDRAVLDAAAPSGPAALARVEALLATDPRVPLAGAVTPGAWADPAMLPPVMLRGNELALPADTVRHLVAALALWTPRLPFPGVDDFAAHCDPASLRRFSLALFDLWLRAEAPAKDSWAVDQLGAFGDDETVAVLGPLVASWPGRSQNDRALTGLDVLAHIGTEAAFTALRDISRSFKYANGTSERARELAAGIAAARGLTYEGLADRLLPDHGVPGPLAFDYGPRRFHLTFDRLLTPRLTDDDGRPRKALPKPGVRDDAAAAKAAAARYKALVKTVETTAEEQAELLRDAMLGGRVLTLDDLRVLDAHPITGVFTRRLAWYSRGAGFRIAEDGGFADVEDREFAPDPAAIRLAHPGLLGDDTAAWAAVFADYEVIQPFDQLTRPALRFTADELETGRLTRFDGLQARYAELDERLGWTQVYRSADEPAAWVWRLQRPVPGGWILADATPAPDRTDPDPDLVHTVTAVRLQANRNRHPKHARPLPGRAIDPVAAAELLARLSGHTRTS</sequence>
<keyword evidence="4" id="KW-1185">Reference proteome</keyword>
<name>A0A426V1N0_9ACTN</name>
<dbReference type="AlphaFoldDB" id="A0A426V1N0"/>
<gene>
    <name evidence="3" type="ORF">EIW28_09385</name>
</gene>
<reference evidence="3 4" key="1">
    <citation type="submission" date="2018-12" db="EMBL/GenBank/DDBJ databases">
        <title>Glycomyces sp. YIM 121974 draft genome.</title>
        <authorList>
            <person name="Li Q."/>
        </authorList>
    </citation>
    <scope>NUCLEOTIDE SEQUENCE [LARGE SCALE GENOMIC DNA]</scope>
    <source>
        <strain evidence="3 4">YIM 121974</strain>
    </source>
</reference>